<dbReference type="EMBL" id="CP003389">
    <property type="protein sequence ID" value="AFE03301.1"/>
    <property type="molecule type" value="Genomic_DNA"/>
</dbReference>
<feature type="region of interest" description="Disordered" evidence="2">
    <location>
        <begin position="816"/>
        <end position="846"/>
    </location>
</feature>
<protein>
    <submittedName>
        <fullName evidence="5">RHS repeat family</fullName>
    </submittedName>
</protein>
<feature type="compositionally biased region" description="Low complexity" evidence="2">
    <location>
        <begin position="726"/>
        <end position="740"/>
    </location>
</feature>
<dbReference type="NCBIfam" id="TIGR03696">
    <property type="entry name" value="Rhs_assc_core"/>
    <property type="match status" value="1"/>
</dbReference>
<dbReference type="InterPro" id="IPR022385">
    <property type="entry name" value="Rhs_assc_core"/>
</dbReference>
<evidence type="ECO:0000313" key="5">
    <source>
        <dbReference type="EMBL" id="AFE03301.1"/>
    </source>
</evidence>
<proteinExistence type="predicted"/>
<evidence type="ECO:0000256" key="1">
    <source>
        <dbReference type="ARBA" id="ARBA00022737"/>
    </source>
</evidence>
<reference evidence="6" key="2">
    <citation type="submission" date="2012-03" db="EMBL/GenBank/DDBJ databases">
        <title>Genome sequence of the fruiting myxobacterium Corallococcus coralloides DSM 2259.</title>
        <authorList>
            <person name="Huntley S."/>
            <person name="Zhang Y."/>
            <person name="Treuner-Lange A."/>
            <person name="Sensen C.W."/>
            <person name="Sogaard-Andersen L."/>
        </authorList>
    </citation>
    <scope>NUCLEOTIDE SEQUENCE [LARGE SCALE GENOMIC DNA]</scope>
    <source>
        <strain evidence="6">ATCC 25202 / DSM 2259 / NBRC 100086 / M2</strain>
    </source>
</reference>
<keyword evidence="6" id="KW-1185">Reference proteome</keyword>
<feature type="compositionally biased region" description="Gly residues" evidence="2">
    <location>
        <begin position="322"/>
        <end position="335"/>
    </location>
</feature>
<dbReference type="PANTHER" id="PTHR32305:SF15">
    <property type="entry name" value="PROTEIN RHSA-RELATED"/>
    <property type="match status" value="1"/>
</dbReference>
<evidence type="ECO:0000313" key="6">
    <source>
        <dbReference type="Proteomes" id="UP000007587"/>
    </source>
</evidence>
<accession>H8MV15</accession>
<dbReference type="InterPro" id="IPR056823">
    <property type="entry name" value="TEN-like_YD-shell"/>
</dbReference>
<evidence type="ECO:0000256" key="3">
    <source>
        <dbReference type="SAM" id="SignalP"/>
    </source>
</evidence>
<feature type="region of interest" description="Disordered" evidence="2">
    <location>
        <begin position="307"/>
        <end position="353"/>
    </location>
</feature>
<evidence type="ECO:0000259" key="4">
    <source>
        <dbReference type="Pfam" id="PF25023"/>
    </source>
</evidence>
<feature type="domain" description="Teneurin-like YD-shell" evidence="4">
    <location>
        <begin position="1223"/>
        <end position="1450"/>
    </location>
</feature>
<dbReference type="InterPro" id="IPR050708">
    <property type="entry name" value="T6SS_VgrG/RHS"/>
</dbReference>
<sequence>MIRFLILLLALSPVGVWAAPFCTPGTSESCVNYGGCVGTRYCGGAPGEPRGEWGECFPSGQPQACSACGAGGSATCVDGEYLGPCQPSTTQAQDICGNGCDDDRDGEADEGCAGSRTFDYCESNPNGTGFTRWTCGCGNGLNVGYCLGSADSQASCSSPGGCLKAPAFGTTGAPQAGGNYQCCVSSKPCSSEGYVNADLKCTPFNTPSFECTPGASCDDSNACGNTCAGVAPQVDRTTGVRTTAGAYCSAGPVCGLAQGGFGASNSGVSASRAYERCGTADELDDDGNVLRGVITCFLFTTESPTDTLPVGGPYERPDRNGRGGGSGGDGRGGGIRNTDLRKGPAPNTCGPASGSVVNSAVSAMSTPSVGLGDFTTRHTEADLGLQGALGGFNFVRRYVSTEKYWAYQSMLGSNTEPFVAKPFGTSPGSTSSLRWWHSLYSFVMVKGMMPGVSTWAVRDTNGDVLEFSACSSTGAGCFATPRATSRWSDASLFWTGSSFILTRPGDGRFIYASPWAANGVVRRHFLTRVEEFRPGGTPRVRLSLEYAPQSIGQYGDQLHCPGQSSTNNGVPFLTAVTTEEGSKMRLYYRRIYSRHPSVGEECVLDRLSLHTDPNSYDPGNRQNEVTVAQYRYPTANDEYGSQLGGLLSSVEYPETGDVVNYTDTTGSGAASTSWAVAMNQTPVASHVYQSGKIATMSSGVSAMSMSLGSGDCDGPQAQEAGSNCVPPAAEPASSGSAGDAAGTTVQFRRRFFAKTNPSTPYTLLSSYVDDCVTGSGNCTGFSPGYVSFTYETPADGSLFLRYMRNKAGAFDHTQRTYSTAGSNSRPGVVSPVQQESGGVGQTISGTGGVAKPTTSAVFANYPANASSSPWKPVQQHVETIASVLQPSAQATTRTVQDEVTGFRKAVIRSGYTQRFDDVAGTFSGPVLEHRAVFFFNHLRCLGESDTGGTLLKEVHGPCAVSGPEATDCSGTDFPITQYQYYGPASGPPSENYGNTANRLKQVVRYLSHGGAQSCAGAPSLITRFDRYDARGNPTQVTLPESSTAALRTLTLQRSGGRLESVTAQGLTSQYFYEGPRVRAIRHPTGDYTVSCYRSGTPAGQGCTGGLKTQLLQWTAVANDVNGVDWSEKRLLTYWPDGIVKTEEMRTRRNGVEESRRLITHHPDPHHRPTYTRMGEGAGSFGAVAGFDVNNNRVAIGRPFNDAPDFCRTPGQTGTGISELCTTLGYDTADRLATVSKVLEDGSDKQTSLSYDAQGHIKQVHRLCPAGTSGACRPLANYQYDDFGKLIELLLPHATGFVQQDYDVRGNLRIKQSAAMRAAGEWVEYAHDLVGRALSSTRRLAGSGTPEVLFQFGYDADGTLPALCGDPELKSKGQLRYRDDSFGRTWYRYDTEGRLMAELRQRQGDTVCSPELETRYTYDTLGRFSGVLHPYGRAVQYIYGTGALARRVSAIDVTWFPGTGIETRRMVSDIVWEPFGGLRGYQITPAPGLNPVSVEYALGDNGTVAPSGCGSAFPSASSSDRTGRLRSLRVSSGAFTPGVGSGDIYKKDYTWHADQIVRTDTCLLGGPTPRTELFDYDRDLRLKSAQRPSGNVEAAGGAFDNLLFSYDTRDNRKSLTGNLTVALSHSAGLTSGRLMSATPAHDDFQKVAYDYDSDGRAVRKESGLYTSGSPANVLELGYGPFNASEGQGSARETVFRAVRVNGLTYNYYYDAFGRRRAKVNPFGLRDEFFHSVRNELLVDQGWSDVTQGAFQAVDDYIWLDGKPVVVMRGRVDATTHARQSDFNADCRRNGEAASCGAYFPVVDLTGRPVLMLDDIGKVAGAADYQPFGHVNRFTLLDPSQHPYSDADGETISAFVQQPDNSQVKVRMRGLFQFVDMQDDEDDTDEILLRDADSNAVLAVLTGPQQGRWVTQWVPTSAGRVYVNISAGEQGAEPNAFTGAAVEGYEYQRYQVGASPFWTPLRGAGQYYDAETDFFENWNRYYDPSIGRYLQPEPALQSPGYLAEMVARGYDVPAYSYALNNPMLYSDPNGLWVVGVGMSGAFQFVFFGMEVAAHVTLDDTGRMALMITPGYRVGLDYGWSVAPNVFVSSAPTVDALSGYGLAVTIDCLGSSFSATGALDFQGNKGYPGAAIGLPLMSWGEMNGFTGEATYSFIPVAGQVFQGPLIP</sequence>
<feature type="chain" id="PRO_5003615748" evidence="3">
    <location>
        <begin position="19"/>
        <end position="2164"/>
    </location>
</feature>
<feature type="region of interest" description="Disordered" evidence="2">
    <location>
        <begin position="707"/>
        <end position="740"/>
    </location>
</feature>
<dbReference type="Pfam" id="PF25023">
    <property type="entry name" value="TEN_YD-shell"/>
    <property type="match status" value="1"/>
</dbReference>
<dbReference type="eggNOG" id="COG3209">
    <property type="taxonomic scope" value="Bacteria"/>
</dbReference>
<keyword evidence="1" id="KW-0677">Repeat</keyword>
<dbReference type="InParanoid" id="H8MV15"/>
<keyword evidence="3" id="KW-0732">Signal</keyword>
<gene>
    <name evidence="5" type="ordered locus">COCOR_00149</name>
</gene>
<reference evidence="5 6" key="1">
    <citation type="journal article" date="2012" name="J. Bacteriol.">
        <title>Complete Genome Sequence of the Fruiting Myxobacterium Corallococcus coralloides DSM 2259.</title>
        <authorList>
            <person name="Huntley S."/>
            <person name="Zhang Y."/>
            <person name="Treuner-Lange A."/>
            <person name="Kneip S."/>
            <person name="Sensen C.W."/>
            <person name="Sogaard-Andersen L."/>
        </authorList>
    </citation>
    <scope>NUCLEOTIDE SEQUENCE [LARGE SCALE GENOMIC DNA]</scope>
    <source>
        <strain evidence="6">ATCC 25202 / DSM 2259 / NBRC 100086 / M2</strain>
    </source>
</reference>
<dbReference type="PANTHER" id="PTHR32305">
    <property type="match status" value="1"/>
</dbReference>
<dbReference type="HOGENOM" id="CLU_233926_0_0_7"/>
<feature type="compositionally biased region" description="Gly residues" evidence="2">
    <location>
        <begin position="837"/>
        <end position="846"/>
    </location>
</feature>
<dbReference type="Gene3D" id="2.180.10.10">
    <property type="entry name" value="RHS repeat-associated core"/>
    <property type="match status" value="1"/>
</dbReference>
<name>H8MV15_CORCM</name>
<evidence type="ECO:0000256" key="2">
    <source>
        <dbReference type="SAM" id="MobiDB-lite"/>
    </source>
</evidence>
<feature type="compositionally biased region" description="Polar residues" evidence="2">
    <location>
        <begin position="816"/>
        <end position="835"/>
    </location>
</feature>
<dbReference type="STRING" id="1144275.COCOR_00149"/>
<dbReference type="Proteomes" id="UP000007587">
    <property type="component" value="Chromosome"/>
</dbReference>
<feature type="signal peptide" evidence="3">
    <location>
        <begin position="1"/>
        <end position="18"/>
    </location>
</feature>
<organism evidence="5 6">
    <name type="scientific">Corallococcus coralloides (strain ATCC 25202 / DSM 2259 / NBRC 100086 / M2)</name>
    <name type="common">Myxococcus coralloides</name>
    <dbReference type="NCBI Taxonomy" id="1144275"/>
    <lineage>
        <taxon>Bacteria</taxon>
        <taxon>Pseudomonadati</taxon>
        <taxon>Myxococcota</taxon>
        <taxon>Myxococcia</taxon>
        <taxon>Myxococcales</taxon>
        <taxon>Cystobacterineae</taxon>
        <taxon>Myxococcaceae</taxon>
        <taxon>Corallococcus</taxon>
    </lineage>
</organism>
<dbReference type="KEGG" id="ccx:COCOR_00149"/>